<protein>
    <submittedName>
        <fullName evidence="2">Uncharacterized protein LOC142168694</fullName>
    </submittedName>
</protein>
<dbReference type="RefSeq" id="XP_075085493.1">
    <property type="nucleotide sequence ID" value="XM_075229392.1"/>
</dbReference>
<name>A0AC58SKJ3_TOBAC</name>
<gene>
    <name evidence="2" type="primary">LOC142168694</name>
</gene>
<organism evidence="1 2">
    <name type="scientific">Nicotiana tabacum</name>
    <name type="common">Common tobacco</name>
    <dbReference type="NCBI Taxonomy" id="4097"/>
    <lineage>
        <taxon>Eukaryota</taxon>
        <taxon>Viridiplantae</taxon>
        <taxon>Streptophyta</taxon>
        <taxon>Embryophyta</taxon>
        <taxon>Tracheophyta</taxon>
        <taxon>Spermatophyta</taxon>
        <taxon>Magnoliopsida</taxon>
        <taxon>eudicotyledons</taxon>
        <taxon>Gunneridae</taxon>
        <taxon>Pentapetalae</taxon>
        <taxon>asterids</taxon>
        <taxon>lamiids</taxon>
        <taxon>Solanales</taxon>
        <taxon>Solanaceae</taxon>
        <taxon>Nicotianoideae</taxon>
        <taxon>Nicotianeae</taxon>
        <taxon>Nicotiana</taxon>
    </lineage>
</organism>
<evidence type="ECO:0000313" key="2">
    <source>
        <dbReference type="RefSeq" id="XP_075085493.1"/>
    </source>
</evidence>
<accession>A0AC58SKJ3</accession>
<keyword evidence="1" id="KW-1185">Reference proteome</keyword>
<dbReference type="Proteomes" id="UP000790787">
    <property type="component" value="Chromosome 14"/>
</dbReference>
<sequence>MGRCAPEHCIIHFWSWWSQFSSIFCQCTCYSIALSKYVTYRVQSHKLQSEKIWRNKDNNQNISGGSKTNARATSVPRPRAVLSSPDNDQMIRTRGKTKAELISGLKSHNLCQNRHHTRCKTFPKSIQAENPISGNKGSKETADAKLDPRPRGGLVKADQSEKTHLHKGDQDSVSSK</sequence>
<proteinExistence type="predicted"/>
<reference evidence="1" key="1">
    <citation type="journal article" date="2014" name="Nat. Commun.">
        <title>The tobacco genome sequence and its comparison with those of tomato and potato.</title>
        <authorList>
            <person name="Sierro N."/>
            <person name="Battey J.N."/>
            <person name="Ouadi S."/>
            <person name="Bakaher N."/>
            <person name="Bovet L."/>
            <person name="Willig A."/>
            <person name="Goepfert S."/>
            <person name="Peitsch M.C."/>
            <person name="Ivanov N.V."/>
        </authorList>
    </citation>
    <scope>NUCLEOTIDE SEQUENCE [LARGE SCALE GENOMIC DNA]</scope>
</reference>
<reference evidence="2" key="2">
    <citation type="submission" date="2025-08" db="UniProtKB">
        <authorList>
            <consortium name="RefSeq"/>
        </authorList>
    </citation>
    <scope>IDENTIFICATION</scope>
    <source>
        <tissue evidence="2">Leaf</tissue>
    </source>
</reference>
<evidence type="ECO:0000313" key="1">
    <source>
        <dbReference type="Proteomes" id="UP000790787"/>
    </source>
</evidence>